<dbReference type="InterPro" id="IPR046980">
    <property type="entry name" value="KefG/KefF"/>
</dbReference>
<dbReference type="EMBL" id="LMZQ01000043">
    <property type="protein sequence ID" value="KRT13476.1"/>
    <property type="molecule type" value="Genomic_DNA"/>
</dbReference>
<keyword evidence="4" id="KW-1185">Reference proteome</keyword>
<name>A0A0T5VIU8_9SPHI</name>
<protein>
    <submittedName>
        <fullName evidence="3">NAD(P)H oxidoreductase</fullName>
    </submittedName>
</protein>
<dbReference type="SUPFAM" id="SSF52218">
    <property type="entry name" value="Flavoproteins"/>
    <property type="match status" value="1"/>
</dbReference>
<dbReference type="Pfam" id="PF02525">
    <property type="entry name" value="Flavodoxin_2"/>
    <property type="match status" value="1"/>
</dbReference>
<proteinExistence type="predicted"/>
<dbReference type="STRING" id="687842.ASU31_24565"/>
<dbReference type="Gene3D" id="3.40.50.360">
    <property type="match status" value="1"/>
</dbReference>
<dbReference type="InterPro" id="IPR029039">
    <property type="entry name" value="Flavoprotein-like_sf"/>
</dbReference>
<dbReference type="InterPro" id="IPR003680">
    <property type="entry name" value="Flavodoxin_fold"/>
</dbReference>
<dbReference type="Proteomes" id="UP000051950">
    <property type="component" value="Unassembled WGS sequence"/>
</dbReference>
<sequence length="176" mass="20871">MKTLVVVTHPDIKSSVINKRWIEELNKYPEKYVVHQLYEAYPDEKIDVTAEQKLVELHDKIVFQFPYYWFNCPSLLKKWMDEVLTHGWAYGSKSGYKLSGKKIALAISLGVEEHELRPSEKYKYTLAELTRPFELSFEYVKADYQPLFAYYGMEYNTSEKWVEQSVPLYLDFLDSL</sequence>
<evidence type="ECO:0000259" key="2">
    <source>
        <dbReference type="Pfam" id="PF02525"/>
    </source>
</evidence>
<evidence type="ECO:0000313" key="3">
    <source>
        <dbReference type="EMBL" id="KRT13476.1"/>
    </source>
</evidence>
<dbReference type="PANTHER" id="PTHR47307">
    <property type="entry name" value="GLUTATHIONE-REGULATED POTASSIUM-EFFLUX SYSTEM ANCILLARY PROTEIN KEFG"/>
    <property type="match status" value="1"/>
</dbReference>
<dbReference type="GO" id="GO:0009055">
    <property type="term" value="F:electron transfer activity"/>
    <property type="evidence" value="ECO:0007669"/>
    <property type="project" value="TreeGrafter"/>
</dbReference>
<comment type="caution">
    <text evidence="3">The sequence shown here is derived from an EMBL/GenBank/DDBJ whole genome shotgun (WGS) entry which is preliminary data.</text>
</comment>
<reference evidence="3 4" key="1">
    <citation type="submission" date="2015-11" db="EMBL/GenBank/DDBJ databases">
        <title>Sequence of Pedobacter ginsenosidimutans.</title>
        <authorList>
            <person name="Carson E."/>
            <person name="Keyser V."/>
            <person name="Newman J."/>
            <person name="Miller J."/>
        </authorList>
    </citation>
    <scope>NUCLEOTIDE SEQUENCE [LARGE SCALE GENOMIC DNA]</scope>
    <source>
        <strain evidence="3 4">KACC 14530</strain>
    </source>
</reference>
<evidence type="ECO:0000313" key="4">
    <source>
        <dbReference type="Proteomes" id="UP000051950"/>
    </source>
</evidence>
<feature type="domain" description="Flavodoxin-like fold" evidence="2">
    <location>
        <begin position="1"/>
        <end position="159"/>
    </location>
</feature>
<evidence type="ECO:0000256" key="1">
    <source>
        <dbReference type="ARBA" id="ARBA00023002"/>
    </source>
</evidence>
<dbReference type="PANTHER" id="PTHR47307:SF1">
    <property type="entry name" value="GLUTATHIONE-REGULATED POTASSIUM-EFFLUX SYSTEM ANCILLARY PROTEIN KEFG"/>
    <property type="match status" value="1"/>
</dbReference>
<dbReference type="GO" id="GO:0010181">
    <property type="term" value="F:FMN binding"/>
    <property type="evidence" value="ECO:0007669"/>
    <property type="project" value="TreeGrafter"/>
</dbReference>
<accession>A0A0T5VIU8</accession>
<dbReference type="OrthoDB" id="652200at2"/>
<gene>
    <name evidence="3" type="ORF">ASU31_24565</name>
</gene>
<dbReference type="RefSeq" id="WP_057934885.1">
    <property type="nucleotide sequence ID" value="NZ_LMZQ01000043.1"/>
</dbReference>
<dbReference type="AlphaFoldDB" id="A0A0T5VIU8"/>
<keyword evidence="1" id="KW-0560">Oxidoreductase</keyword>
<dbReference type="GO" id="GO:0003955">
    <property type="term" value="F:NAD(P)H dehydrogenase (quinone) activity"/>
    <property type="evidence" value="ECO:0007669"/>
    <property type="project" value="TreeGrafter"/>
</dbReference>
<organism evidence="3 4">
    <name type="scientific">Pedobacter ginsenosidimutans</name>
    <dbReference type="NCBI Taxonomy" id="687842"/>
    <lineage>
        <taxon>Bacteria</taxon>
        <taxon>Pseudomonadati</taxon>
        <taxon>Bacteroidota</taxon>
        <taxon>Sphingobacteriia</taxon>
        <taxon>Sphingobacteriales</taxon>
        <taxon>Sphingobacteriaceae</taxon>
        <taxon>Pedobacter</taxon>
    </lineage>
</organism>